<dbReference type="PANTHER" id="PTHR37544:SF1">
    <property type="entry name" value="PHOSPHORIBOSYLAMINOIMIDAZOLE-SUCCINOCARBOXAMIDE SYNTHASE"/>
    <property type="match status" value="1"/>
</dbReference>
<feature type="transmembrane region" description="Helical" evidence="2">
    <location>
        <begin position="208"/>
        <end position="230"/>
    </location>
</feature>
<feature type="transmembrane region" description="Helical" evidence="2">
    <location>
        <begin position="417"/>
        <end position="434"/>
    </location>
</feature>
<comment type="caution">
    <text evidence="3">The sequence shown here is derived from an EMBL/GenBank/DDBJ whole genome shotgun (WGS) entry which is preliminary data.</text>
</comment>
<evidence type="ECO:0000256" key="2">
    <source>
        <dbReference type="SAM" id="Phobius"/>
    </source>
</evidence>
<feature type="transmembrane region" description="Helical" evidence="2">
    <location>
        <begin position="364"/>
        <end position="383"/>
    </location>
</feature>
<feature type="transmembrane region" description="Helical" evidence="2">
    <location>
        <begin position="122"/>
        <end position="140"/>
    </location>
</feature>
<dbReference type="Pfam" id="PF11915">
    <property type="entry name" value="DUF3433"/>
    <property type="match status" value="1"/>
</dbReference>
<keyword evidence="2" id="KW-1133">Transmembrane helix</keyword>
<feature type="transmembrane region" description="Helical" evidence="2">
    <location>
        <begin position="501"/>
        <end position="529"/>
    </location>
</feature>
<proteinExistence type="predicted"/>
<protein>
    <submittedName>
        <fullName evidence="3">Glyoxalase family protein</fullName>
    </submittedName>
</protein>
<gene>
    <name evidence="3" type="ORF">O9K51_08255</name>
</gene>
<feature type="transmembrane region" description="Helical" evidence="2">
    <location>
        <begin position="541"/>
        <end position="559"/>
    </location>
</feature>
<accession>A0AB34FIH1</accession>
<evidence type="ECO:0000313" key="3">
    <source>
        <dbReference type="EMBL" id="KAJ6438854.1"/>
    </source>
</evidence>
<feature type="compositionally biased region" description="Polar residues" evidence="1">
    <location>
        <begin position="12"/>
        <end position="25"/>
    </location>
</feature>
<dbReference type="AlphaFoldDB" id="A0AB34FIH1"/>
<name>A0AB34FIH1_9HYPO</name>
<dbReference type="PANTHER" id="PTHR37544">
    <property type="entry name" value="SPRAY-RELATED"/>
    <property type="match status" value="1"/>
</dbReference>
<dbReference type="InterPro" id="IPR021840">
    <property type="entry name" value="DUF3433"/>
</dbReference>
<dbReference type="Proteomes" id="UP001163105">
    <property type="component" value="Unassembled WGS sequence"/>
</dbReference>
<feature type="transmembrane region" description="Helical" evidence="2">
    <location>
        <begin position="79"/>
        <end position="102"/>
    </location>
</feature>
<feature type="region of interest" description="Disordered" evidence="1">
    <location>
        <begin position="1"/>
        <end position="55"/>
    </location>
</feature>
<feature type="transmembrane region" description="Helical" evidence="2">
    <location>
        <begin position="250"/>
        <end position="271"/>
    </location>
</feature>
<reference evidence="3" key="1">
    <citation type="submission" date="2023-01" db="EMBL/GenBank/DDBJ databases">
        <title>The growth and conidiation of Purpureocillium lavendulum are regulated by nitrogen source and histone H3K14 acetylation.</title>
        <authorList>
            <person name="Tang P."/>
            <person name="Han J."/>
            <person name="Zhang C."/>
            <person name="Tang P."/>
            <person name="Qi F."/>
            <person name="Zhang K."/>
            <person name="Liang L."/>
        </authorList>
    </citation>
    <scope>NUCLEOTIDE SEQUENCE</scope>
    <source>
        <strain evidence="3">YMF1.00683</strain>
    </source>
</reference>
<dbReference type="EMBL" id="JAQHRD010000007">
    <property type="protein sequence ID" value="KAJ6438854.1"/>
    <property type="molecule type" value="Genomic_DNA"/>
</dbReference>
<sequence length="680" mass="75876">MPERVELGRLSSGPTPSPQACPSNGHSGGYMGVAGHMQPRSQGEPDVAPSEDSVLPLSEDDEELTGYPKLNFTPLPLKLWYLISSTVWYASCAAAIALLLYLQARAAEAEYDLFFLENEQIPLAYTYTPNIVWFVTFLLWKSSYQSYIKLMPYYHMASISLDPARRSEYRNKAKKQHCIHEPFTGRPFYYWSPRSTLTLLKGRDYFTLFLYVNQVLVILLLPVKSSLIAWLEIINGDGKIRGSQAGVSRMFGICGAAIYVSLMCCSICLAIQVFRADTGLKWCPYSLAAQAALIQGSNVLAQFSDMDMATPRAFRKCLSQWPEKNLILRLGYWKHESSGHIFHGEVTRSEPPIDRLDSFWIGDAYLIMISIITVVELLVLSVVKADGGLDKLYSYRPVSKQPPPPQGNWASELENHLLFNFIPALPFTVILFNIKCVDIYNRTMAPIDKMAQMVTEKERLRLGLSEGAKGATAKDSMLLDYLSPNAVSCIIKAVMRGDLKIAFGALLATLGTSVLVFVAPIFNLTYTFIDGRYRLEVRNEVIEAAFVVLPALLVAIWVLRPRGIVRTCPPPFTLLDFASLVHQSPLQFCPDFSLDSKTDTEAHLAAQITIADRIYRFGNYRGLNGQQYLGIANTIVPEEWYEASSGGVPAHSDLVFDTYVEAPRLSDTTARSTAARPKSL</sequence>
<evidence type="ECO:0000313" key="4">
    <source>
        <dbReference type="Proteomes" id="UP001163105"/>
    </source>
</evidence>
<keyword evidence="2" id="KW-0472">Membrane</keyword>
<evidence type="ECO:0000256" key="1">
    <source>
        <dbReference type="SAM" id="MobiDB-lite"/>
    </source>
</evidence>
<keyword evidence="4" id="KW-1185">Reference proteome</keyword>
<keyword evidence="2" id="KW-0812">Transmembrane</keyword>
<organism evidence="3 4">
    <name type="scientific">Purpureocillium lavendulum</name>
    <dbReference type="NCBI Taxonomy" id="1247861"/>
    <lineage>
        <taxon>Eukaryota</taxon>
        <taxon>Fungi</taxon>
        <taxon>Dikarya</taxon>
        <taxon>Ascomycota</taxon>
        <taxon>Pezizomycotina</taxon>
        <taxon>Sordariomycetes</taxon>
        <taxon>Hypocreomycetidae</taxon>
        <taxon>Hypocreales</taxon>
        <taxon>Ophiocordycipitaceae</taxon>
        <taxon>Purpureocillium</taxon>
    </lineage>
</organism>